<feature type="active site" description="Proton acceptor" evidence="8">
    <location>
        <position position="61"/>
    </location>
</feature>
<dbReference type="GO" id="GO:0009244">
    <property type="term" value="P:lipopolysaccharide core region biosynthetic process"/>
    <property type="evidence" value="ECO:0007669"/>
    <property type="project" value="UniProtKB-UniRule"/>
</dbReference>
<keyword evidence="10" id="KW-0472">Membrane</keyword>
<dbReference type="KEGG" id="fmr:Fuma_01962"/>
<feature type="transmembrane region" description="Helical" evidence="10">
    <location>
        <begin position="6"/>
        <end position="25"/>
    </location>
</feature>
<keyword evidence="12" id="KW-0328">Glycosyltransferase</keyword>
<comment type="subcellular location">
    <subcellularLocation>
        <location evidence="10">Cell membrane</location>
    </subcellularLocation>
</comment>
<dbReference type="Gene3D" id="3.40.50.2000">
    <property type="entry name" value="Glycogen Phosphorylase B"/>
    <property type="match status" value="1"/>
</dbReference>
<dbReference type="PANTHER" id="PTHR42755:SF1">
    <property type="entry name" value="3-DEOXY-D-MANNO-OCTULOSONIC ACID TRANSFERASE, MITOCHONDRIAL-RELATED"/>
    <property type="match status" value="1"/>
</dbReference>
<reference evidence="12 13" key="1">
    <citation type="journal article" date="2016" name="Front. Microbiol.">
        <title>Fuerstia marisgermanicae gen. nov., sp. nov., an Unusual Member of the Phylum Planctomycetes from the German Wadden Sea.</title>
        <authorList>
            <person name="Kohn T."/>
            <person name="Heuer A."/>
            <person name="Jogler M."/>
            <person name="Vollmers J."/>
            <person name="Boedeker C."/>
            <person name="Bunk B."/>
            <person name="Rast P."/>
            <person name="Borchert D."/>
            <person name="Glockner I."/>
            <person name="Freese H.M."/>
            <person name="Klenk H.P."/>
            <person name="Overmann J."/>
            <person name="Kaster A.K."/>
            <person name="Rohde M."/>
            <person name="Wiegand S."/>
            <person name="Jogler C."/>
        </authorList>
    </citation>
    <scope>NUCLEOTIDE SEQUENCE [LARGE SCALE GENOMIC DNA]</scope>
    <source>
        <strain evidence="12 13">NH11</strain>
    </source>
</reference>
<name>A0A1P8WE86_9PLAN</name>
<evidence type="ECO:0000256" key="7">
    <source>
        <dbReference type="ARBA" id="ARBA00049183"/>
    </source>
</evidence>
<gene>
    <name evidence="12" type="primary">waaA</name>
    <name evidence="12" type="ORF">Fuma_01962</name>
</gene>
<organism evidence="12 13">
    <name type="scientific">Fuerstiella marisgermanici</name>
    <dbReference type="NCBI Taxonomy" id="1891926"/>
    <lineage>
        <taxon>Bacteria</taxon>
        <taxon>Pseudomonadati</taxon>
        <taxon>Planctomycetota</taxon>
        <taxon>Planctomycetia</taxon>
        <taxon>Planctomycetales</taxon>
        <taxon>Planctomycetaceae</taxon>
        <taxon>Fuerstiella</taxon>
    </lineage>
</organism>
<accession>A0A1P8WE86</accession>
<dbReference type="InterPro" id="IPR038107">
    <property type="entry name" value="Glycos_transf_N_sf"/>
</dbReference>
<dbReference type="EMBL" id="CP017641">
    <property type="protein sequence ID" value="APZ92352.1"/>
    <property type="molecule type" value="Genomic_DNA"/>
</dbReference>
<comment type="catalytic activity">
    <reaction evidence="7 10">
        <text>lipid IVA (E. coli) + CMP-3-deoxy-beta-D-manno-octulosonate = alpha-Kdo-(2-&gt;6)-lipid IVA (E. coli) + CMP + H(+)</text>
        <dbReference type="Rhea" id="RHEA:28066"/>
        <dbReference type="ChEBI" id="CHEBI:15378"/>
        <dbReference type="ChEBI" id="CHEBI:58603"/>
        <dbReference type="ChEBI" id="CHEBI:60364"/>
        <dbReference type="ChEBI" id="CHEBI:60377"/>
        <dbReference type="ChEBI" id="CHEBI:85987"/>
        <dbReference type="EC" id="2.4.99.12"/>
    </reaction>
</comment>
<evidence type="ECO:0000256" key="5">
    <source>
        <dbReference type="ARBA" id="ARBA00022679"/>
    </source>
</evidence>
<evidence type="ECO:0000256" key="2">
    <source>
        <dbReference type="ARBA" id="ARBA00006380"/>
    </source>
</evidence>
<evidence type="ECO:0000259" key="11">
    <source>
        <dbReference type="Pfam" id="PF04413"/>
    </source>
</evidence>
<dbReference type="SUPFAM" id="SSF53756">
    <property type="entry name" value="UDP-Glycosyltransferase/glycogen phosphorylase"/>
    <property type="match status" value="1"/>
</dbReference>
<feature type="domain" description="3-deoxy-D-manno-octulosonic-acid transferase N-terminal" evidence="11">
    <location>
        <begin position="34"/>
        <end position="211"/>
    </location>
</feature>
<evidence type="ECO:0000313" key="13">
    <source>
        <dbReference type="Proteomes" id="UP000187735"/>
    </source>
</evidence>
<evidence type="ECO:0000256" key="1">
    <source>
        <dbReference type="ARBA" id="ARBA00004713"/>
    </source>
</evidence>
<evidence type="ECO:0000313" key="12">
    <source>
        <dbReference type="EMBL" id="APZ92352.1"/>
    </source>
</evidence>
<dbReference type="GO" id="GO:0005886">
    <property type="term" value="C:plasma membrane"/>
    <property type="evidence" value="ECO:0007669"/>
    <property type="project" value="UniProtKB-SubCell"/>
</dbReference>
<dbReference type="GO" id="GO:0043842">
    <property type="term" value="F:Kdo transferase activity"/>
    <property type="evidence" value="ECO:0007669"/>
    <property type="project" value="UniProtKB-EC"/>
</dbReference>
<comment type="function">
    <text evidence="10">Involved in lipopolysaccharide (LPS) biosynthesis. Catalyzes the transfer of 3-deoxy-D-manno-octulosonate (Kdo) residue(s) from CMP-Kdo to lipid IV(A), the tetraacyldisaccharide-1,4'-bisphosphate precursor of lipid A.</text>
</comment>
<proteinExistence type="inferred from homology"/>
<dbReference type="Proteomes" id="UP000187735">
    <property type="component" value="Chromosome"/>
</dbReference>
<dbReference type="InterPro" id="IPR039901">
    <property type="entry name" value="Kdotransferase"/>
</dbReference>
<dbReference type="EC" id="2.4.99.12" evidence="3 10"/>
<keyword evidence="10" id="KW-0812">Transmembrane</keyword>
<feature type="site" description="Transition state stabilizer" evidence="9">
    <location>
        <position position="131"/>
    </location>
</feature>
<evidence type="ECO:0000256" key="4">
    <source>
        <dbReference type="ARBA" id="ARBA00019077"/>
    </source>
</evidence>
<keyword evidence="10" id="KW-1133">Transmembrane helix</keyword>
<keyword evidence="10" id="KW-1003">Cell membrane</keyword>
<comment type="similarity">
    <text evidence="2">Belongs to the glycosyltransferase group 1 family. Glycosyltransferase 30 subfamily.</text>
</comment>
<keyword evidence="13" id="KW-1185">Reference proteome</keyword>
<evidence type="ECO:0000256" key="3">
    <source>
        <dbReference type="ARBA" id="ARBA00012621"/>
    </source>
</evidence>
<evidence type="ECO:0000256" key="8">
    <source>
        <dbReference type="PIRSR" id="PIRSR639901-1"/>
    </source>
</evidence>
<sequence length="437" mass="48132">MKWFLNITYAALLTLLSPVILWRSLRHGRYSRGWREKLLGQLPQSSGEKPVVWFHAVSVGEVVQLTKVVNAFRDRVGDSHQIVITTSTDTGFELAATRFEGCTVTWFPLDFSWAVSSAIQRIRPDLVVLFELELWPNFLNACDAANVKTALINARMSDKSFAGYSRIQRLIRPLFQQFAIVAAQTQQYADRLQRLGTKPMVTTVTGSIKFDGVLTDRNNPATQELRRLFGIANNELVFIAGSTQAPEEQMAIDAWMSLRETSPSLRVILVPRHRERFDEVADLVKDAGLTLCRRSQVDGSDVATPDAVCLLDTIGELSACWGLADIAFVGGSFGPRGGQNMLEPAAFGAAVMFGPNTSNFRDITSRLLEINGAVRIHSDAEMASQLASLVTDEPRRIQLGQAAQQLVLQQAGALDRTIELLTQQLSVAAAPSESRAA</sequence>
<keyword evidence="10" id="KW-0448">Lipopolysaccharide biosynthesis</keyword>
<evidence type="ECO:0000256" key="10">
    <source>
        <dbReference type="RuleBase" id="RU365103"/>
    </source>
</evidence>
<dbReference type="AlphaFoldDB" id="A0A1P8WE86"/>
<dbReference type="OrthoDB" id="9789797at2"/>
<dbReference type="Gene3D" id="3.40.50.11720">
    <property type="entry name" value="3-Deoxy-D-manno-octulosonic-acid transferase, N-terminal domain"/>
    <property type="match status" value="1"/>
</dbReference>
<dbReference type="GO" id="GO:0009245">
    <property type="term" value="P:lipid A biosynthetic process"/>
    <property type="evidence" value="ECO:0007669"/>
    <property type="project" value="TreeGrafter"/>
</dbReference>
<comment type="pathway">
    <text evidence="1 10">Bacterial outer membrane biogenesis; LPS core biosynthesis.</text>
</comment>
<feature type="site" description="Transition state stabilizer" evidence="9">
    <location>
        <position position="209"/>
    </location>
</feature>
<dbReference type="UniPathway" id="UPA00958"/>
<dbReference type="InterPro" id="IPR007507">
    <property type="entry name" value="Glycos_transf_N"/>
</dbReference>
<protein>
    <recommendedName>
        <fullName evidence="4 10">3-deoxy-D-manno-octulosonic acid transferase</fullName>
        <shortName evidence="10">Kdo transferase</shortName>
        <ecNumber evidence="3 10">2.4.99.12</ecNumber>
    </recommendedName>
    <alternativeName>
        <fullName evidence="6 10">Lipid IV(A) 3-deoxy-D-manno-octulosonic acid transferase</fullName>
    </alternativeName>
</protein>
<dbReference type="Pfam" id="PF04413">
    <property type="entry name" value="Glycos_transf_N"/>
    <property type="match status" value="1"/>
</dbReference>
<evidence type="ECO:0000256" key="9">
    <source>
        <dbReference type="PIRSR" id="PIRSR639901-2"/>
    </source>
</evidence>
<dbReference type="STRING" id="1891926.Fuma_01962"/>
<evidence type="ECO:0000256" key="6">
    <source>
        <dbReference type="ARBA" id="ARBA00031445"/>
    </source>
</evidence>
<dbReference type="PANTHER" id="PTHR42755">
    <property type="entry name" value="3-DEOXY-MANNO-OCTULOSONATE CYTIDYLYLTRANSFERASE"/>
    <property type="match status" value="1"/>
</dbReference>
<keyword evidence="5 10" id="KW-0808">Transferase</keyword>
<dbReference type="RefSeq" id="WP_077023985.1">
    <property type="nucleotide sequence ID" value="NZ_CP017641.1"/>
</dbReference>
<dbReference type="FunFam" id="3.40.50.2000:FF:000032">
    <property type="entry name" value="3-deoxy-D-manno-octulosonic acid transferase"/>
    <property type="match status" value="1"/>
</dbReference>